<proteinExistence type="predicted"/>
<sequence length="114" mass="12968">MAHINLISVAEPKDSKGRITRFPFALPIILRGMEKTKHTWDIVDTHLHKYSFEDLLKRTETKSMDSKIFGISGWSHNYLQIKHLTKTIRARYSDAKIIVGGIIGGNYNAVLSNT</sequence>
<dbReference type="EMBL" id="UINC01205197">
    <property type="protein sequence ID" value="SVE26257.1"/>
    <property type="molecule type" value="Genomic_DNA"/>
</dbReference>
<feature type="non-terminal residue" evidence="1">
    <location>
        <position position="114"/>
    </location>
</feature>
<name>A0A383C1G3_9ZZZZ</name>
<evidence type="ECO:0000313" key="1">
    <source>
        <dbReference type="EMBL" id="SVE26257.1"/>
    </source>
</evidence>
<reference evidence="1" key="1">
    <citation type="submission" date="2018-05" db="EMBL/GenBank/DDBJ databases">
        <authorList>
            <person name="Lanie J.A."/>
            <person name="Ng W.-L."/>
            <person name="Kazmierczak K.M."/>
            <person name="Andrzejewski T.M."/>
            <person name="Davidsen T.M."/>
            <person name="Wayne K.J."/>
            <person name="Tettelin H."/>
            <person name="Glass J.I."/>
            <person name="Rusch D."/>
            <person name="Podicherti R."/>
            <person name="Tsui H.-C.T."/>
            <person name="Winkler M.E."/>
        </authorList>
    </citation>
    <scope>NUCLEOTIDE SEQUENCE</scope>
</reference>
<accession>A0A383C1G3</accession>
<gene>
    <name evidence="1" type="ORF">METZ01_LOCUS479111</name>
</gene>
<evidence type="ECO:0008006" key="2">
    <source>
        <dbReference type="Google" id="ProtNLM"/>
    </source>
</evidence>
<protein>
    <recommendedName>
        <fullName evidence="2">B12-binding domain-containing protein</fullName>
    </recommendedName>
</protein>
<organism evidence="1">
    <name type="scientific">marine metagenome</name>
    <dbReference type="NCBI Taxonomy" id="408172"/>
    <lineage>
        <taxon>unclassified sequences</taxon>
        <taxon>metagenomes</taxon>
        <taxon>ecological metagenomes</taxon>
    </lineage>
</organism>
<dbReference type="AlphaFoldDB" id="A0A383C1G3"/>
<dbReference type="Gene3D" id="3.40.50.280">
    <property type="entry name" value="Cobalamin-binding domain"/>
    <property type="match status" value="1"/>
</dbReference>